<feature type="domain" description="Helicase C-terminal" evidence="1">
    <location>
        <begin position="333"/>
        <end position="495"/>
    </location>
</feature>
<gene>
    <name evidence="2" type="ORF">FLAG1_10768</name>
</gene>
<dbReference type="SUPFAM" id="SSF52540">
    <property type="entry name" value="P-loop containing nucleoside triphosphate hydrolases"/>
    <property type="match status" value="1"/>
</dbReference>
<dbReference type="EMBL" id="JXCE01000633">
    <property type="protein sequence ID" value="KPA36466.1"/>
    <property type="molecule type" value="Genomic_DNA"/>
</dbReference>
<accession>A0A0M9ENT9</accession>
<evidence type="ECO:0000259" key="1">
    <source>
        <dbReference type="PROSITE" id="PS51194"/>
    </source>
</evidence>
<keyword evidence="3" id="KW-1185">Reference proteome</keyword>
<dbReference type="InterPro" id="IPR001650">
    <property type="entry name" value="Helicase_C-like"/>
</dbReference>
<reference evidence="2 3" key="1">
    <citation type="submission" date="2015-04" db="EMBL/GenBank/DDBJ databases">
        <title>The draft genome sequence of Fusarium langsethiae, a T-2/HT-2 mycotoxin producer.</title>
        <authorList>
            <person name="Lysoe E."/>
            <person name="Divon H.H."/>
            <person name="Terzi V."/>
            <person name="Orru L."/>
            <person name="Lamontanara A."/>
            <person name="Kolseth A.-K."/>
            <person name="Frandsen R.J."/>
            <person name="Nielsen K."/>
            <person name="Thrane U."/>
        </authorList>
    </citation>
    <scope>NUCLEOTIDE SEQUENCE [LARGE SCALE GENOMIC DNA]</scope>
    <source>
        <strain evidence="2 3">Fl201059</strain>
    </source>
</reference>
<comment type="caution">
    <text evidence="2">The sequence shown here is derived from an EMBL/GenBank/DDBJ whole genome shotgun (WGS) entry which is preliminary data.</text>
</comment>
<dbReference type="Proteomes" id="UP000037904">
    <property type="component" value="Unassembled WGS sequence"/>
</dbReference>
<protein>
    <recommendedName>
        <fullName evidence="1">Helicase C-terminal domain-containing protein</fullName>
    </recommendedName>
</protein>
<evidence type="ECO:0000313" key="3">
    <source>
        <dbReference type="Proteomes" id="UP000037904"/>
    </source>
</evidence>
<proteinExistence type="predicted"/>
<dbReference type="PROSITE" id="PS51194">
    <property type="entry name" value="HELICASE_CTER"/>
    <property type="match status" value="1"/>
</dbReference>
<dbReference type="InterPro" id="IPR038718">
    <property type="entry name" value="SNF2-like_sf"/>
</dbReference>
<evidence type="ECO:0000313" key="2">
    <source>
        <dbReference type="EMBL" id="KPA36466.1"/>
    </source>
</evidence>
<name>A0A0M9ENT9_FUSLA</name>
<dbReference type="AlphaFoldDB" id="A0A0M9ENT9"/>
<sequence length="500" mass="55637">MDELSAALASAPTPEAMPFKRHRTFGQDHRISLIIVGRERLSLFASPGTHGEQDSAKVWVAANRQVLVVKSFLLDFSVIICDEAHEYKGRDSKIFKALHGFWARKARLNQRSPFVVFLSATPAVRDLSDLETASSIINLNNGQHARVMSALRHADKHAKDSDSAEYKGAIEAACKAVERWMVSRAGYSRMLDEGYKISESHPSPKVIVKPFVIPKELRQPLRATIEHVRGGLLEKTTTVDPASIDRVFANVNGADLMWKVGPVPGLQACVQADPTFPYSGGRVEEDINAYDDAERRGSSAYLRKLNLLTRNDDMFPAMSGIVREASQGRVADRPKQAASREPLHILLLTQHPCNAAAAYVYLRETCAGVADVHCLLSSTTPTERARRLAELRMSSQGRSVREGGKSIVFITTFRLGGFGLNDFVFCNVMIQLGEPQTEASLIQATGRVARPGQTKKTFRFYLKREGSESEELLRIRNDRRVGLCHENVRHLRLFQGLGFR</sequence>
<dbReference type="Gene3D" id="3.40.50.300">
    <property type="entry name" value="P-loop containing nucleotide triphosphate hydrolases"/>
    <property type="match status" value="1"/>
</dbReference>
<dbReference type="InterPro" id="IPR027417">
    <property type="entry name" value="P-loop_NTPase"/>
</dbReference>
<dbReference type="Gene3D" id="3.40.50.10810">
    <property type="entry name" value="Tandem AAA-ATPase domain"/>
    <property type="match status" value="1"/>
</dbReference>
<organism evidence="2 3">
    <name type="scientific">Fusarium langsethiae</name>
    <dbReference type="NCBI Taxonomy" id="179993"/>
    <lineage>
        <taxon>Eukaryota</taxon>
        <taxon>Fungi</taxon>
        <taxon>Dikarya</taxon>
        <taxon>Ascomycota</taxon>
        <taxon>Pezizomycotina</taxon>
        <taxon>Sordariomycetes</taxon>
        <taxon>Hypocreomycetidae</taxon>
        <taxon>Hypocreales</taxon>
        <taxon>Nectriaceae</taxon>
        <taxon>Fusarium</taxon>
    </lineage>
</organism>